<organism evidence="1 2">
    <name type="scientific">Thermohalobaculum xanthum</name>
    <dbReference type="NCBI Taxonomy" id="2753746"/>
    <lineage>
        <taxon>Bacteria</taxon>
        <taxon>Pseudomonadati</taxon>
        <taxon>Pseudomonadota</taxon>
        <taxon>Alphaproteobacteria</taxon>
        <taxon>Rhodobacterales</taxon>
        <taxon>Paracoccaceae</taxon>
        <taxon>Thermohalobaculum</taxon>
    </lineage>
</organism>
<dbReference type="EMBL" id="JAEHHL010000002">
    <property type="protein sequence ID" value="MBK0398945.1"/>
    <property type="molecule type" value="Genomic_DNA"/>
</dbReference>
<reference evidence="1" key="1">
    <citation type="submission" date="2020-12" db="EMBL/GenBank/DDBJ databases">
        <title>Bacterial taxonomy.</title>
        <authorList>
            <person name="Pan X."/>
        </authorList>
    </citation>
    <scope>NUCLEOTIDE SEQUENCE</scope>
    <source>
        <strain evidence="1">M0105</strain>
    </source>
</reference>
<proteinExistence type="predicted"/>
<evidence type="ECO:0000313" key="2">
    <source>
        <dbReference type="Proteomes" id="UP000655420"/>
    </source>
</evidence>
<accession>A0A8J7SGB5</accession>
<protein>
    <submittedName>
        <fullName evidence="1">Uncharacterized protein</fullName>
    </submittedName>
</protein>
<dbReference type="NCBIfam" id="NF046098">
    <property type="entry name" value="RSP_7527_fam"/>
    <property type="match status" value="1"/>
</dbReference>
<gene>
    <name evidence="1" type="ORF">H0I76_07070</name>
</gene>
<name>A0A8J7SGB5_9RHOB</name>
<dbReference type="AlphaFoldDB" id="A0A8J7SGB5"/>
<sequence>MIDYTTDLKARVPSADEIARIVARSRKLREQAIREMARALWARISKRHGARQMPTGGARHA</sequence>
<dbReference type="Proteomes" id="UP000655420">
    <property type="component" value="Unassembled WGS sequence"/>
</dbReference>
<keyword evidence="2" id="KW-1185">Reference proteome</keyword>
<dbReference type="RefSeq" id="WP_200608693.1">
    <property type="nucleotide sequence ID" value="NZ_JAEHHL010000002.1"/>
</dbReference>
<evidence type="ECO:0000313" key="1">
    <source>
        <dbReference type="EMBL" id="MBK0398945.1"/>
    </source>
</evidence>
<dbReference type="InterPro" id="IPR058227">
    <property type="entry name" value="RSP_7527-like"/>
</dbReference>
<comment type="caution">
    <text evidence="1">The sequence shown here is derived from an EMBL/GenBank/DDBJ whole genome shotgun (WGS) entry which is preliminary data.</text>
</comment>